<comment type="caution">
    <text evidence="2">The sequence shown here is derived from an EMBL/GenBank/DDBJ whole genome shotgun (WGS) entry which is preliminary data.</text>
</comment>
<evidence type="ECO:0000313" key="3">
    <source>
        <dbReference type="Proteomes" id="UP000237819"/>
    </source>
</evidence>
<evidence type="ECO:0000313" key="2">
    <source>
        <dbReference type="EMBL" id="PQO45232.1"/>
    </source>
</evidence>
<gene>
    <name evidence="2" type="ORF">C5Y93_14815</name>
</gene>
<organism evidence="2 3">
    <name type="scientific">Blastopirellula marina</name>
    <dbReference type="NCBI Taxonomy" id="124"/>
    <lineage>
        <taxon>Bacteria</taxon>
        <taxon>Pseudomonadati</taxon>
        <taxon>Planctomycetota</taxon>
        <taxon>Planctomycetia</taxon>
        <taxon>Pirellulales</taxon>
        <taxon>Pirellulaceae</taxon>
        <taxon>Blastopirellula</taxon>
    </lineage>
</organism>
<keyword evidence="1" id="KW-0472">Membrane</keyword>
<sequence>MLLAQSFPGMEYIPLILLCLAVGYLVGLSVILLALLRYVKLAQKLAIGLILFATMTTFIFAMLLGDPVNPAAHAITMSPAGLGLVAILIALLT</sequence>
<accession>A0A2S8GLC0</accession>
<feature type="transmembrane region" description="Helical" evidence="1">
    <location>
        <begin position="71"/>
        <end position="92"/>
    </location>
</feature>
<name>A0A2S8GLC0_9BACT</name>
<keyword evidence="1" id="KW-0812">Transmembrane</keyword>
<dbReference type="EMBL" id="PUHZ01000015">
    <property type="protein sequence ID" value="PQO45232.1"/>
    <property type="molecule type" value="Genomic_DNA"/>
</dbReference>
<reference evidence="2 3" key="1">
    <citation type="submission" date="2018-02" db="EMBL/GenBank/DDBJ databases">
        <title>Comparative genomes isolates from brazilian mangrove.</title>
        <authorList>
            <person name="Araujo J.E."/>
            <person name="Taketani R.G."/>
            <person name="Silva M.C.P."/>
            <person name="Loureco M.V."/>
            <person name="Andreote F.D."/>
        </authorList>
    </citation>
    <scope>NUCLEOTIDE SEQUENCE [LARGE SCALE GENOMIC DNA]</scope>
    <source>
        <strain evidence="2 3">Nap-Phe MGV</strain>
    </source>
</reference>
<dbReference type="RefSeq" id="WP_105336212.1">
    <property type="nucleotide sequence ID" value="NZ_PUHZ01000015.1"/>
</dbReference>
<evidence type="ECO:0000256" key="1">
    <source>
        <dbReference type="SAM" id="Phobius"/>
    </source>
</evidence>
<feature type="transmembrane region" description="Helical" evidence="1">
    <location>
        <begin position="45"/>
        <end position="65"/>
    </location>
</feature>
<dbReference type="Proteomes" id="UP000237819">
    <property type="component" value="Unassembled WGS sequence"/>
</dbReference>
<protein>
    <submittedName>
        <fullName evidence="2">Uncharacterized protein</fullName>
    </submittedName>
</protein>
<feature type="transmembrane region" description="Helical" evidence="1">
    <location>
        <begin position="12"/>
        <end position="36"/>
    </location>
</feature>
<proteinExistence type="predicted"/>
<keyword evidence="1" id="KW-1133">Transmembrane helix</keyword>
<dbReference type="AlphaFoldDB" id="A0A2S8GLC0"/>